<protein>
    <submittedName>
        <fullName evidence="1">Uncharacterized protein</fullName>
    </submittedName>
</protein>
<organism evidence="1 2">
    <name type="scientific">Alkalicoccus urumqiensis</name>
    <name type="common">Bacillus urumqiensis</name>
    <dbReference type="NCBI Taxonomy" id="1548213"/>
    <lineage>
        <taxon>Bacteria</taxon>
        <taxon>Bacillati</taxon>
        <taxon>Bacillota</taxon>
        <taxon>Bacilli</taxon>
        <taxon>Bacillales</taxon>
        <taxon>Bacillaceae</taxon>
        <taxon>Alkalicoccus</taxon>
    </lineage>
</organism>
<comment type="caution">
    <text evidence="1">The sequence shown here is derived from an EMBL/GenBank/DDBJ whole genome shotgun (WGS) entry which is preliminary data.</text>
</comment>
<reference evidence="1 2" key="1">
    <citation type="submission" date="2018-03" db="EMBL/GenBank/DDBJ databases">
        <title>Bacillus urumqiensis sp. nov., a moderately haloalkaliphilic bacterium isolated from a salt lake.</title>
        <authorList>
            <person name="Zhao B."/>
            <person name="Liao Z."/>
        </authorList>
    </citation>
    <scope>NUCLEOTIDE SEQUENCE [LARGE SCALE GENOMIC DNA]</scope>
    <source>
        <strain evidence="1 2">BZ-SZ-XJ18</strain>
    </source>
</reference>
<accession>A0A2P6MM05</accession>
<dbReference type="AlphaFoldDB" id="A0A2P6MM05"/>
<dbReference type="OrthoDB" id="2972759at2"/>
<dbReference type="Proteomes" id="UP000243650">
    <property type="component" value="Unassembled WGS sequence"/>
</dbReference>
<proteinExistence type="predicted"/>
<evidence type="ECO:0000313" key="1">
    <source>
        <dbReference type="EMBL" id="PRO67270.1"/>
    </source>
</evidence>
<dbReference type="EMBL" id="PVNS01000001">
    <property type="protein sequence ID" value="PRO67270.1"/>
    <property type="molecule type" value="Genomic_DNA"/>
</dbReference>
<gene>
    <name evidence="1" type="ORF">C6I21_01545</name>
</gene>
<keyword evidence="2" id="KW-1185">Reference proteome</keyword>
<sequence length="62" mass="7223">MRIKVDYKASKGIDGQVTEEKVPGVIVFEVPDEKFEDRSYIAEKLREETEKEDAEIVSYEQK</sequence>
<name>A0A2P6MM05_ALKUR</name>
<dbReference type="RefSeq" id="WP_105957654.1">
    <property type="nucleotide sequence ID" value="NZ_PVNS01000001.1"/>
</dbReference>
<evidence type="ECO:0000313" key="2">
    <source>
        <dbReference type="Proteomes" id="UP000243650"/>
    </source>
</evidence>